<evidence type="ECO:0000256" key="2">
    <source>
        <dbReference type="SAM" id="SignalP"/>
    </source>
</evidence>
<protein>
    <submittedName>
        <fullName evidence="3">Uncharacterized protein</fullName>
    </submittedName>
</protein>
<keyword evidence="2" id="KW-0732">Signal</keyword>
<keyword evidence="4" id="KW-1185">Reference proteome</keyword>
<name>A0ABP0Y7M6_9ROSI</name>
<dbReference type="Gene3D" id="3.40.50.12670">
    <property type="match status" value="1"/>
</dbReference>
<reference evidence="3 4" key="1">
    <citation type="submission" date="2024-03" db="EMBL/GenBank/DDBJ databases">
        <authorList>
            <person name="Gkanogiannis A."/>
            <person name="Becerra Lopez-Lavalle L."/>
        </authorList>
    </citation>
    <scope>NUCLEOTIDE SEQUENCE [LARGE SCALE GENOMIC DNA]</scope>
</reference>
<organism evidence="3 4">
    <name type="scientific">Citrullus colocynthis</name>
    <name type="common">colocynth</name>
    <dbReference type="NCBI Taxonomy" id="252529"/>
    <lineage>
        <taxon>Eukaryota</taxon>
        <taxon>Viridiplantae</taxon>
        <taxon>Streptophyta</taxon>
        <taxon>Embryophyta</taxon>
        <taxon>Tracheophyta</taxon>
        <taxon>Spermatophyta</taxon>
        <taxon>Magnoliopsida</taxon>
        <taxon>eudicotyledons</taxon>
        <taxon>Gunneridae</taxon>
        <taxon>Pentapetalae</taxon>
        <taxon>rosids</taxon>
        <taxon>fabids</taxon>
        <taxon>Cucurbitales</taxon>
        <taxon>Cucurbitaceae</taxon>
        <taxon>Benincaseae</taxon>
        <taxon>Citrullus</taxon>
    </lineage>
</organism>
<dbReference type="PANTHER" id="PTHR11802:SF29">
    <property type="entry name" value="SERINE CARBOXYPEPTIDASE-LIKE 19"/>
    <property type="match status" value="1"/>
</dbReference>
<proteinExistence type="inferred from homology"/>
<dbReference type="SUPFAM" id="SSF53474">
    <property type="entry name" value="alpha/beta-Hydrolases"/>
    <property type="match status" value="1"/>
</dbReference>
<sequence>MATFATVLFRCSVFLLLLFQLFSAAAATGGSYSRVKYLPGYSGPLPFQLETGYVGVGDSDQFQIFHYFIKSEANPKTDPLIIWLTGGPGCSALSGLAFEIGPISFGEESNEGSIPRLILNPYSWTKKCSIIFVDLPAGTGFSYDTTSSTFKPGDFNQIHHYLQFLRKWFVDHPEFTTNPFYIGGDSYSGMIVPVVAQKIVEGNTHDFSFINFQGYILGNPYTIRDSGDNFAIPFAHRMTLISDELFESLKTSCKGKYVNIDPSNAECLRHYETYKKCISKVEPANILDPKCQFQSPKQQQDVYDRRSLNSISKSLLDQSTPLSFRSCPEFKYKLSNDWANADQVRKALHIREGSIGEWIRCKNGKEMYTFELDTVFPYHVNLSSKGYRSLIYSGDHDMLVPHLDTQAWIKALNYSIVDDWRPWFILDQVAGYTRYYANKMTFATIKGGGHTAEYTKRECSIMFSRWISGQSL</sequence>
<dbReference type="Pfam" id="PF00450">
    <property type="entry name" value="Peptidase_S10"/>
    <property type="match status" value="1"/>
</dbReference>
<feature type="chain" id="PRO_5045671907" evidence="2">
    <location>
        <begin position="28"/>
        <end position="472"/>
    </location>
</feature>
<gene>
    <name evidence="3" type="ORF">CITCOLO1_LOCUS8314</name>
</gene>
<evidence type="ECO:0000313" key="3">
    <source>
        <dbReference type="EMBL" id="CAK9316453.1"/>
    </source>
</evidence>
<accession>A0ABP0Y7M6</accession>
<dbReference type="PANTHER" id="PTHR11802">
    <property type="entry name" value="SERINE PROTEASE FAMILY S10 SERINE CARBOXYPEPTIDASE"/>
    <property type="match status" value="1"/>
</dbReference>
<evidence type="ECO:0000313" key="4">
    <source>
        <dbReference type="Proteomes" id="UP001642487"/>
    </source>
</evidence>
<dbReference type="Gene3D" id="3.40.50.1820">
    <property type="entry name" value="alpha/beta hydrolase"/>
    <property type="match status" value="1"/>
</dbReference>
<evidence type="ECO:0000256" key="1">
    <source>
        <dbReference type="ARBA" id="ARBA00009431"/>
    </source>
</evidence>
<dbReference type="Proteomes" id="UP001642487">
    <property type="component" value="Chromosome 3"/>
</dbReference>
<feature type="signal peptide" evidence="2">
    <location>
        <begin position="1"/>
        <end position="27"/>
    </location>
</feature>
<comment type="similarity">
    <text evidence="1">Belongs to the peptidase S10 family.</text>
</comment>
<dbReference type="InterPro" id="IPR001563">
    <property type="entry name" value="Peptidase_S10"/>
</dbReference>
<dbReference type="InterPro" id="IPR029058">
    <property type="entry name" value="AB_hydrolase_fold"/>
</dbReference>
<dbReference type="EMBL" id="OZ021737">
    <property type="protein sequence ID" value="CAK9316453.1"/>
    <property type="molecule type" value="Genomic_DNA"/>
</dbReference>
<dbReference type="PRINTS" id="PR00724">
    <property type="entry name" value="CRBOXYPTASEC"/>
</dbReference>